<accession>A0AAV6RD47</accession>
<evidence type="ECO:0000259" key="5">
    <source>
        <dbReference type="PROSITE" id="PS50234"/>
    </source>
</evidence>
<dbReference type="InterPro" id="IPR013694">
    <property type="entry name" value="VIT"/>
</dbReference>
<name>A0AAV6RD47_SOLSE</name>
<dbReference type="PANTHER" id="PTHR46530">
    <property type="entry name" value="PROTEIN MONO-ADP-RIBOSYLTRANSFERASE PARP4"/>
    <property type="match status" value="1"/>
</dbReference>
<feature type="compositionally biased region" description="Pro residues" evidence="3">
    <location>
        <begin position="1875"/>
        <end position="1888"/>
    </location>
</feature>
<dbReference type="GO" id="GO:0003950">
    <property type="term" value="F:NAD+ poly-ADP-ribosyltransferase activity"/>
    <property type="evidence" value="ECO:0007669"/>
    <property type="project" value="UniProtKB-UniRule"/>
</dbReference>
<reference evidence="9 10" key="1">
    <citation type="journal article" date="2021" name="Sci. Rep.">
        <title>Chromosome anchoring in Senegalese sole (Solea senegalensis) reveals sex-associated markers and genome rearrangements in flatfish.</title>
        <authorList>
            <person name="Guerrero-Cozar I."/>
            <person name="Gomez-Garrido J."/>
            <person name="Berbel C."/>
            <person name="Martinez-Blanch J.F."/>
            <person name="Alioto T."/>
            <person name="Claros M.G."/>
            <person name="Gagnaire P.A."/>
            <person name="Manchado M."/>
        </authorList>
    </citation>
    <scope>NUCLEOTIDE SEQUENCE [LARGE SCALE GENOMIC DNA]</scope>
    <source>
        <strain evidence="9">Sse05_10M</strain>
    </source>
</reference>
<dbReference type="PROSITE" id="PS51468">
    <property type="entry name" value="VIT"/>
    <property type="match status" value="1"/>
</dbReference>
<proteinExistence type="inferred from homology"/>
<dbReference type="InterPro" id="IPR002035">
    <property type="entry name" value="VWF_A"/>
</dbReference>
<feature type="region of interest" description="Disordered" evidence="3">
    <location>
        <begin position="1833"/>
        <end position="1894"/>
    </location>
</feature>
<dbReference type="Pfam" id="PF13768">
    <property type="entry name" value="VWA_3"/>
    <property type="match status" value="1"/>
</dbReference>
<dbReference type="InterPro" id="IPR031273">
    <property type="entry name" value="PARP4"/>
</dbReference>
<evidence type="ECO:0000256" key="1">
    <source>
        <dbReference type="ARBA" id="ARBA00024347"/>
    </source>
</evidence>
<dbReference type="Pfam" id="PF16589">
    <property type="entry name" value="BRCT_2"/>
    <property type="match status" value="1"/>
</dbReference>
<evidence type="ECO:0000259" key="4">
    <source>
        <dbReference type="PROSITE" id="PS50172"/>
    </source>
</evidence>
<feature type="region of interest" description="Disordered" evidence="3">
    <location>
        <begin position="1796"/>
        <end position="1821"/>
    </location>
</feature>
<evidence type="ECO:0000313" key="10">
    <source>
        <dbReference type="Proteomes" id="UP000693946"/>
    </source>
</evidence>
<dbReference type="Pfam" id="PF02826">
    <property type="entry name" value="2-Hacid_dh_C"/>
    <property type="match status" value="1"/>
</dbReference>
<feature type="domain" description="VIT" evidence="8">
    <location>
        <begin position="919"/>
        <end position="1047"/>
    </location>
</feature>
<dbReference type="SMART" id="SM00327">
    <property type="entry name" value="VWA"/>
    <property type="match status" value="1"/>
</dbReference>
<keyword evidence="2" id="KW-0520">NAD</keyword>
<dbReference type="EMBL" id="JAGKHQ010000012">
    <property type="protein sequence ID" value="KAG7502644.1"/>
    <property type="molecule type" value="Genomic_DNA"/>
</dbReference>
<dbReference type="SMART" id="SM00292">
    <property type="entry name" value="BRCT"/>
    <property type="match status" value="1"/>
</dbReference>
<dbReference type="PROSITE" id="PS50172">
    <property type="entry name" value="BRCT"/>
    <property type="match status" value="1"/>
</dbReference>
<dbReference type="Pfam" id="PF00644">
    <property type="entry name" value="PARP"/>
    <property type="match status" value="1"/>
</dbReference>
<dbReference type="SMART" id="SM00609">
    <property type="entry name" value="VIT"/>
    <property type="match status" value="1"/>
</dbReference>
<dbReference type="PROSITE" id="PS51060">
    <property type="entry name" value="PARP_ALPHA_HD"/>
    <property type="match status" value="1"/>
</dbReference>
<evidence type="ECO:0000259" key="8">
    <source>
        <dbReference type="PROSITE" id="PS51468"/>
    </source>
</evidence>
<dbReference type="Proteomes" id="UP000693946">
    <property type="component" value="Linkage Group LG2"/>
</dbReference>
<evidence type="ECO:0000256" key="3">
    <source>
        <dbReference type="SAM" id="MobiDB-lite"/>
    </source>
</evidence>
<dbReference type="InterPro" id="IPR004102">
    <property type="entry name" value="Poly(ADP-ribose)pol_reg_dom"/>
</dbReference>
<feature type="domain" description="PARP catalytic" evidence="6">
    <location>
        <begin position="687"/>
        <end position="887"/>
    </location>
</feature>
<feature type="domain" description="PARP alpha-helical" evidence="7">
    <location>
        <begin position="560"/>
        <end position="682"/>
    </location>
</feature>
<dbReference type="PROSITE" id="PS50234">
    <property type="entry name" value="VWFA"/>
    <property type="match status" value="1"/>
</dbReference>
<keyword evidence="10" id="KW-1185">Reference proteome</keyword>
<feature type="compositionally biased region" description="Pro residues" evidence="3">
    <location>
        <begin position="1802"/>
        <end position="1821"/>
    </location>
</feature>
<feature type="domain" description="BRCT" evidence="4">
    <location>
        <begin position="291"/>
        <end position="384"/>
    </location>
</feature>
<evidence type="ECO:0000259" key="6">
    <source>
        <dbReference type="PROSITE" id="PS51059"/>
    </source>
</evidence>
<comment type="caution">
    <text evidence="9">The sequence shown here is derived from an EMBL/GenBank/DDBJ whole genome shotgun (WGS) entry which is preliminary data.</text>
</comment>
<organism evidence="9 10">
    <name type="scientific">Solea senegalensis</name>
    <name type="common">Senegalese sole</name>
    <dbReference type="NCBI Taxonomy" id="28829"/>
    <lineage>
        <taxon>Eukaryota</taxon>
        <taxon>Metazoa</taxon>
        <taxon>Chordata</taxon>
        <taxon>Craniata</taxon>
        <taxon>Vertebrata</taxon>
        <taxon>Euteleostomi</taxon>
        <taxon>Actinopterygii</taxon>
        <taxon>Neopterygii</taxon>
        <taxon>Teleostei</taxon>
        <taxon>Neoteleostei</taxon>
        <taxon>Acanthomorphata</taxon>
        <taxon>Carangaria</taxon>
        <taxon>Pleuronectiformes</taxon>
        <taxon>Pleuronectoidei</taxon>
        <taxon>Soleidae</taxon>
        <taxon>Solea</taxon>
    </lineage>
</organism>
<keyword evidence="2" id="KW-0808">Transferase</keyword>
<feature type="compositionally biased region" description="Pro residues" evidence="3">
    <location>
        <begin position="1833"/>
        <end position="1847"/>
    </location>
</feature>
<feature type="domain" description="VWFA" evidence="5">
    <location>
        <begin position="1187"/>
        <end position="1355"/>
    </location>
</feature>
<dbReference type="InterPro" id="IPR006140">
    <property type="entry name" value="D-isomer_DH_NAD-bd"/>
</dbReference>
<sequence length="2189" mass="242201">MLNDQFFASATQTVTVRKTLEALELICFGTLLKLKVRKDRSEDDERAVKATFCESLSELLRSSDFVVIAVKLTSQTTGLLGHREPSLMKPTATLINISRGQVVDQDALVKALQSGAICAAALDVTHPEPLPRDHPLLSLPNVLITPHIGMNTNCTTRQIVEKMAENALAAVKGVPIPNEVNGKTFFRHETDDDDVDDGSAWPNLALVEIVGVVKVDGFHVAGRGRKTVSGNTSTVTSDRCYSTSALPPLFPLSSKKLSHKRKKIRAGGDEGEERLSALDSICCWGSDLDEHSMAVFENSSVLLDLKTLSFKEKKKLKSAITENGGTISFVVNKQCSLIVTNDVSTVSASRLRNIRKYQTPVVRVDYVYTCVERGALLPVDEYKLDISSTSASSPPLPLYSPNPVPIKCQEPMSAVQFEQTKVQAKPVDPAHPSQWLESVPSCAPVLLKYRLYSETDPDLPSYPDHFQVAKYSIFKKSRSNTWFVVELQSCKGEKGQLYRVVRYWKNDVNTKTPEAVKEVLVFPSTAEEAFEVFVAVRDTLQVNALCGGFHSVPQAPGLGSAPLHQLLLEEKLSQVNLSQEVAVFVELLWTEALGYLDNILLVSIDKLSLNDVSRAEGLLVQIQRKLKEGERTGKELVDLLVEFNVLLPHKRPNCVPDPRDISQKLDLCQLIRDVLNVTEMTLRSPTPSCVGKYRALRCCIETVPPRCSEFHAVTTLLRDRKMVIKQVLRVGRGVELQTFKSEIGNIKPLLHSSSPSNFVGILSRGLLLPHVGVEHHGIGRTDIGNLGSGIYFTNAIGSCLKYSKPSVTDGSRLLLVCDVALGDCKDVTERDFTLTEAPEGHHSVHGVRCTPNSRSEFEDDEYVVYSPDQVKLKYVVQFSLEGDQPKEFCPDVNISREAFSNELINLEADGVEIIKNPMEDVTPGLLDSSGQQLPLQAVHVKCKLMDLVSQVIIFQKYTNMSTVPIEAKYVFPLDDLAAVCGFEAFINGKHVVGKVKEKLEARREYKQAIEKGHGAYLMDQDAPDVFTISVGNLPPGATVVIKVTFVSELIVRDGSVLFSLPGTVAPWQERSALNQTTQVSVDKVCVDGEAASSRDFTLDMSIEMPFVMSSLQCITHQVKMKRTDCKAVVSVLPGQAMGVEGFQLSVGLSVVHLPRMWVEKHPDKDSQACMLVFYPDFDNGCSSEANEVILLLDTSESMKGEPLQMAQRIALQVLKALSNDLRVNAMIFGTDYWGAFQIPCPLADSRRVMGNFIKKFYPRGGSTELWQPLRTLSLLPPSRGVRNLLLLSDGHIHNAELTLKLVRDNVQHSRLFTCGISPTANRHMLRTLAQAGGGAYEFFDTKMKHNWAEKVERQVKRMAAPGCSSVSVKWQQFSPTAPSPVQAPKQLHALFNNCHTLVYGFVPHCTQATLLGNLSGQELKTMVSTSELQKTRGTFLHKLTARALIRDYEDGSLDISEAEHEGKKAELKSFIIELSKEFSILSQFTSFVAVEERDTEQPEEGFTDIPKLIAEEDVDVLPYMGWKSPQDSGEEIEEVEKMAFSFSSEDTSDSMQDEEEETMDVCAELESYRVAGGSAIDLKNIVMEAQGMDISFEEDHYHGATIPENIFEKEKQCPATLYRKCSRYRMSTKGVHEEIDPHSERERTVFKAQGREIPHMHAPTPPPPAPLAYISGSSIVPQHLSPYLASQISLGVDRDLQSVDLETLNLSMEPFEGARRPTRRSPRTASKQLSSEDIVVEEQDMLVSLKKASSWVPMNLLLGSVKQSAPIPRRSAQATHVDLHSYSERQRSGLYVKAQEKGIPHKPAPAPPPPPSLPAPPPPPHLVRLPLHLIPCPPGSHAPPPPPPCPIPIQTKAPMHQPPPPLRISPPTIVRYGATPPPPPPPPPPPVSHSPSITYASESVGGIMDLSMSEEKHTLACTPSASAGFGASLDLERGVLDSLALDMASVQVPRSAEKESSVLYGTSYSTHSLSQVQPLRTQSLHGAPIPPTGVSFKAAMFQVCSPSSLLAPKKRVKTRRYLARRVLPDHGLPNLKWSEIFQMQHSEGYWELTPELGEIISVNLDFFANVFLKNKGIVSLGVRAHADILRLVATLLILQLMRVEKLEEGKLLRTLFCLDNSSQPRPERWEEVKRAVEWVRWADRQYPSIYSRLEFGLSWESSTRQLLGYENPPPFSPLSGLNLQRTEAPLLVH</sequence>
<dbReference type="EC" id="2.4.2.-" evidence="2"/>
<dbReference type="InterPro" id="IPR012317">
    <property type="entry name" value="Poly(ADP-ribose)pol_cat_dom"/>
</dbReference>
<dbReference type="GO" id="GO:0051287">
    <property type="term" value="F:NAD binding"/>
    <property type="evidence" value="ECO:0007669"/>
    <property type="project" value="InterPro"/>
</dbReference>
<protein>
    <recommendedName>
        <fullName evidence="2">Poly [ADP-ribose] polymerase</fullName>
        <shortName evidence="2">PARP</shortName>
        <ecNumber evidence="2">2.4.2.-</ecNumber>
    </recommendedName>
</protein>
<dbReference type="PANTHER" id="PTHR46530:SF1">
    <property type="entry name" value="PROTEIN MONO-ADP-RIBOSYLTRANSFERASE PARP4"/>
    <property type="match status" value="1"/>
</dbReference>
<gene>
    <name evidence="9" type="ORF">JOB18_023785</name>
</gene>
<evidence type="ECO:0000313" key="9">
    <source>
        <dbReference type="EMBL" id="KAG7502644.1"/>
    </source>
</evidence>
<evidence type="ECO:0000256" key="2">
    <source>
        <dbReference type="RuleBase" id="RU362114"/>
    </source>
</evidence>
<dbReference type="InterPro" id="IPR001357">
    <property type="entry name" value="BRCT_dom"/>
</dbReference>
<dbReference type="InterPro" id="IPR058904">
    <property type="entry name" value="PARP4_MVP-ID"/>
</dbReference>
<dbReference type="Pfam" id="PF08487">
    <property type="entry name" value="VIT"/>
    <property type="match status" value="1"/>
</dbReference>
<comment type="similarity">
    <text evidence="1">Belongs to the ARTD/PARP family.</text>
</comment>
<evidence type="ECO:0000259" key="7">
    <source>
        <dbReference type="PROSITE" id="PS51060"/>
    </source>
</evidence>
<dbReference type="GO" id="GO:0005737">
    <property type="term" value="C:cytoplasm"/>
    <property type="evidence" value="ECO:0007669"/>
    <property type="project" value="TreeGrafter"/>
</dbReference>
<keyword evidence="2" id="KW-0328">Glycosyltransferase</keyword>
<dbReference type="PROSITE" id="PS51059">
    <property type="entry name" value="PARP_CATALYTIC"/>
    <property type="match status" value="1"/>
</dbReference>
<dbReference type="Pfam" id="PF26156">
    <property type="entry name" value="PARP4_MVP-ID"/>
    <property type="match status" value="1"/>
</dbReference>